<proteinExistence type="predicted"/>
<evidence type="ECO:0000256" key="3">
    <source>
        <dbReference type="ARBA" id="ARBA00023034"/>
    </source>
</evidence>
<keyword evidence="8" id="KW-1185">Reference proteome</keyword>
<feature type="compositionally biased region" description="Acidic residues" evidence="5">
    <location>
        <begin position="305"/>
        <end position="318"/>
    </location>
</feature>
<dbReference type="PANTHER" id="PTHR12893:SF0">
    <property type="entry name" value="GRASP65"/>
    <property type="match status" value="1"/>
</dbReference>
<organism evidence="7 8">
    <name type="scientific">Cyclostephanos tholiformis</name>
    <dbReference type="NCBI Taxonomy" id="382380"/>
    <lineage>
        <taxon>Eukaryota</taxon>
        <taxon>Sar</taxon>
        <taxon>Stramenopiles</taxon>
        <taxon>Ochrophyta</taxon>
        <taxon>Bacillariophyta</taxon>
        <taxon>Coscinodiscophyceae</taxon>
        <taxon>Thalassiosirophycidae</taxon>
        <taxon>Stephanodiscales</taxon>
        <taxon>Stephanodiscaceae</taxon>
        <taxon>Cyclostephanos</taxon>
    </lineage>
</organism>
<protein>
    <recommendedName>
        <fullName evidence="6">PDZ GRASP-type domain-containing protein</fullName>
    </recommendedName>
</protein>
<dbReference type="InterPro" id="IPR024958">
    <property type="entry name" value="GRASP_PDZ"/>
</dbReference>
<name>A0ABD3RW03_9STRA</name>
<comment type="caution">
    <text evidence="7">The sequence shown here is derived from an EMBL/GenBank/DDBJ whole genome shotgun (WGS) entry which is preliminary data.</text>
</comment>
<dbReference type="PROSITE" id="PS51865">
    <property type="entry name" value="PDZ_GRASP"/>
    <property type="match status" value="2"/>
</dbReference>
<reference evidence="7 8" key="1">
    <citation type="submission" date="2024-10" db="EMBL/GenBank/DDBJ databases">
        <title>Updated reference genomes for cyclostephanoid diatoms.</title>
        <authorList>
            <person name="Roberts W.R."/>
            <person name="Alverson A.J."/>
        </authorList>
    </citation>
    <scope>NUCLEOTIDE SEQUENCE [LARGE SCALE GENOMIC DNA]</scope>
    <source>
        <strain evidence="7 8">AJA228-03</strain>
    </source>
</reference>
<evidence type="ECO:0000256" key="5">
    <source>
        <dbReference type="SAM" id="MobiDB-lite"/>
    </source>
</evidence>
<dbReference type="InterPro" id="IPR007583">
    <property type="entry name" value="GRASP55_65"/>
</dbReference>
<dbReference type="PANTHER" id="PTHR12893">
    <property type="entry name" value="GOLGI REASSEMBLY STACKING PROTEIN GRASP"/>
    <property type="match status" value="1"/>
</dbReference>
<evidence type="ECO:0000256" key="1">
    <source>
        <dbReference type="ARBA" id="ARBA00004394"/>
    </source>
</evidence>
<keyword evidence="2" id="KW-0677">Repeat</keyword>
<dbReference type="Proteomes" id="UP001530377">
    <property type="component" value="Unassembled WGS sequence"/>
</dbReference>
<evidence type="ECO:0000259" key="6">
    <source>
        <dbReference type="PROSITE" id="PS51865"/>
    </source>
</evidence>
<sequence>MEWWSSGIKQGGSGWAASMFILVKIVDTNHFGSSGIQYDAMGNGASSPEREDYQDEFSKFDGVETLGYRVLGVQPNSPASAAGLVSFLDFLVGCNGEVLLASGEGLEEGDEYDDVDFPALLKDNVGKEIELLVHNIKSNSQRLVKITPSTTWGGAGLLGVTIRMDDYGGADERLIRVLSVEHNSPAAIAGLVPMKDYLLGTTSTSFDSDGILAEVLMVHADRIVEIYVYSSESDAVRVVTLMPTMSWGGRGLLGAEVGTGYLHRFPKACRGTDGASVERKIRMGMRPTETVLALGKSNGRRDSCDKEEEVPQNPEEEERMVDLTSLTDTLSGKAMCFAEEMEMEQEADESVNQPKLSTGEHECEQEQSQHPAETISTQILRTKNEASSLFDGPPPVSGIISTSAEQAINDTVVAPHLRSPLPPPPYYHTKQ</sequence>
<dbReference type="AlphaFoldDB" id="A0ABD3RW03"/>
<dbReference type="EMBL" id="JALLPB020000151">
    <property type="protein sequence ID" value="KAL3816393.1"/>
    <property type="molecule type" value="Genomic_DNA"/>
</dbReference>
<comment type="subcellular location">
    <subcellularLocation>
        <location evidence="1">Golgi apparatus membrane</location>
    </subcellularLocation>
</comment>
<gene>
    <name evidence="7" type="ORF">ACHAXA_008363</name>
</gene>
<dbReference type="Gene3D" id="2.30.42.10">
    <property type="match status" value="2"/>
</dbReference>
<dbReference type="InterPro" id="IPR036034">
    <property type="entry name" value="PDZ_sf"/>
</dbReference>
<dbReference type="SUPFAM" id="SSF50156">
    <property type="entry name" value="PDZ domain-like"/>
    <property type="match status" value="1"/>
</dbReference>
<keyword evidence="4" id="KW-0472">Membrane</keyword>
<accession>A0ABD3RW03</accession>
<feature type="domain" description="PDZ GRASP-type" evidence="6">
    <location>
        <begin position="66"/>
        <end position="167"/>
    </location>
</feature>
<evidence type="ECO:0000256" key="4">
    <source>
        <dbReference type="ARBA" id="ARBA00023136"/>
    </source>
</evidence>
<feature type="domain" description="PDZ GRASP-type" evidence="6">
    <location>
        <begin position="173"/>
        <end position="262"/>
    </location>
</feature>
<dbReference type="GO" id="GO:0000139">
    <property type="term" value="C:Golgi membrane"/>
    <property type="evidence" value="ECO:0007669"/>
    <property type="project" value="UniProtKB-SubCell"/>
</dbReference>
<feature type="region of interest" description="Disordered" evidence="5">
    <location>
        <begin position="296"/>
        <end position="318"/>
    </location>
</feature>
<dbReference type="Pfam" id="PF04495">
    <property type="entry name" value="GRASP55_65"/>
    <property type="match status" value="1"/>
</dbReference>
<evidence type="ECO:0000313" key="7">
    <source>
        <dbReference type="EMBL" id="KAL3816393.1"/>
    </source>
</evidence>
<evidence type="ECO:0000313" key="8">
    <source>
        <dbReference type="Proteomes" id="UP001530377"/>
    </source>
</evidence>
<evidence type="ECO:0000256" key="2">
    <source>
        <dbReference type="ARBA" id="ARBA00022737"/>
    </source>
</evidence>
<keyword evidence="3" id="KW-0333">Golgi apparatus</keyword>